<organism evidence="9 10">
    <name type="scientific">Cavenderia fasciculata</name>
    <name type="common">Slime mold</name>
    <name type="synonym">Dictyostelium fasciculatum</name>
    <dbReference type="NCBI Taxonomy" id="261658"/>
    <lineage>
        <taxon>Eukaryota</taxon>
        <taxon>Amoebozoa</taxon>
        <taxon>Evosea</taxon>
        <taxon>Eumycetozoa</taxon>
        <taxon>Dictyostelia</taxon>
        <taxon>Acytosteliales</taxon>
        <taxon>Cavenderiaceae</taxon>
        <taxon>Cavenderia</taxon>
    </lineage>
</organism>
<evidence type="ECO:0000256" key="4">
    <source>
        <dbReference type="ARBA" id="ARBA00022491"/>
    </source>
</evidence>
<keyword evidence="5" id="KW-0810">Translation regulation</keyword>
<dbReference type="SUPFAM" id="SSF54211">
    <property type="entry name" value="Ribosomal protein S5 domain 2-like"/>
    <property type="match status" value="1"/>
</dbReference>
<evidence type="ECO:0000256" key="5">
    <source>
        <dbReference type="ARBA" id="ARBA00022845"/>
    </source>
</evidence>
<dbReference type="InterPro" id="IPR001498">
    <property type="entry name" value="Impact_N"/>
</dbReference>
<dbReference type="GO" id="GO:0140469">
    <property type="term" value="P:GCN2-mediated signaling"/>
    <property type="evidence" value="ECO:0007669"/>
    <property type="project" value="TreeGrafter"/>
</dbReference>
<dbReference type="OrthoDB" id="69641at2759"/>
<dbReference type="InterPro" id="IPR006575">
    <property type="entry name" value="RWD_dom"/>
</dbReference>
<feature type="region of interest" description="Disordered" evidence="7">
    <location>
        <begin position="155"/>
        <end position="184"/>
    </location>
</feature>
<gene>
    <name evidence="9" type="ORF">DFA_02938</name>
</gene>
<reference evidence="10" key="1">
    <citation type="journal article" date="2011" name="Genome Res.">
        <title>Phylogeny-wide analysis of social amoeba genomes highlights ancient origins for complex intercellular communication.</title>
        <authorList>
            <person name="Heidel A.J."/>
            <person name="Lawal H.M."/>
            <person name="Felder M."/>
            <person name="Schilde C."/>
            <person name="Helps N.R."/>
            <person name="Tunggal B."/>
            <person name="Rivero F."/>
            <person name="John U."/>
            <person name="Schleicher M."/>
            <person name="Eichinger L."/>
            <person name="Platzer M."/>
            <person name="Noegel A.A."/>
            <person name="Schaap P."/>
            <person name="Gloeckner G."/>
        </authorList>
    </citation>
    <scope>NUCLEOTIDE SEQUENCE [LARGE SCALE GENOMIC DNA]</scope>
    <source>
        <strain evidence="10">SH3</strain>
    </source>
</reference>
<dbReference type="Pfam" id="PF05773">
    <property type="entry name" value="RWD"/>
    <property type="match status" value="1"/>
</dbReference>
<dbReference type="GO" id="GO:0006446">
    <property type="term" value="P:regulation of translational initiation"/>
    <property type="evidence" value="ECO:0007669"/>
    <property type="project" value="TreeGrafter"/>
</dbReference>
<evidence type="ECO:0000256" key="1">
    <source>
        <dbReference type="ARBA" id="ARBA00004496"/>
    </source>
</evidence>
<dbReference type="Proteomes" id="UP000007797">
    <property type="component" value="Unassembled WGS sequence"/>
</dbReference>
<dbReference type="Gene3D" id="3.10.110.10">
    <property type="entry name" value="Ubiquitin Conjugating Enzyme"/>
    <property type="match status" value="1"/>
</dbReference>
<name>F4PG60_CACFS</name>
<protein>
    <submittedName>
        <fullName evidence="9">Impact protein</fullName>
    </submittedName>
</protein>
<dbReference type="AlphaFoldDB" id="F4PG60"/>
<dbReference type="OMA" id="FRHICNL"/>
<accession>F4PG60</accession>
<keyword evidence="3" id="KW-0963">Cytoplasm</keyword>
<dbReference type="GO" id="GO:0005737">
    <property type="term" value="C:cytoplasm"/>
    <property type="evidence" value="ECO:0007669"/>
    <property type="project" value="UniProtKB-SubCell"/>
</dbReference>
<dbReference type="KEGG" id="dfa:DFA_02938"/>
<keyword evidence="4" id="KW-0678">Repressor</keyword>
<comment type="similarity">
    <text evidence="2">Belongs to the IMPACT family.</text>
</comment>
<keyword evidence="6" id="KW-0346">Stress response</keyword>
<evidence type="ECO:0000256" key="3">
    <source>
        <dbReference type="ARBA" id="ARBA00022490"/>
    </source>
</evidence>
<dbReference type="PANTHER" id="PTHR16301">
    <property type="entry name" value="IMPACT-RELATED"/>
    <property type="match status" value="1"/>
</dbReference>
<dbReference type="SMART" id="SM00591">
    <property type="entry name" value="RWD"/>
    <property type="match status" value="1"/>
</dbReference>
<evidence type="ECO:0000256" key="7">
    <source>
        <dbReference type="SAM" id="MobiDB-lite"/>
    </source>
</evidence>
<dbReference type="InterPro" id="IPR020568">
    <property type="entry name" value="Ribosomal_Su5_D2-typ_SF"/>
</dbReference>
<dbReference type="InterPro" id="IPR016135">
    <property type="entry name" value="UBQ-conjugating_enzyme/RWD"/>
</dbReference>
<evidence type="ECO:0000313" key="10">
    <source>
        <dbReference type="Proteomes" id="UP000007797"/>
    </source>
</evidence>
<dbReference type="SUPFAM" id="SSF54495">
    <property type="entry name" value="UBC-like"/>
    <property type="match status" value="1"/>
</dbReference>
<sequence length="320" mass="36176">MGDNTSTSKEDIELQNGEILALSSIYQTSFIDKDNDSDHQDYYTIMITPQEFNDINDIGIDEDGDDDYKLHFKFKYCNGYPSKNAPLLQVKGSWLHIEHSSLLVDYLASLWSLNEPSIFSMINWLIDSSITYLSEMVPQVYLNIATNIKLQAQLQNESSNNTSPRNSISPTLESSQSQQQKKKQCPTIYTGIAVTDKKSKFQAHLAIVHSEEDVQTVLDKLMETKKIAEATHNMYAYRIKLPNGQIDELYNDDGEDGAGDKMLFTLKANHCEDVLVVVTRWFGGILLGGARYTHIINVTKDMVNARLSNSLLQFKSPLNN</sequence>
<dbReference type="STRING" id="1054147.F4PG60"/>
<dbReference type="Gene3D" id="3.30.230.30">
    <property type="entry name" value="Impact, N-terminal domain"/>
    <property type="match status" value="1"/>
</dbReference>
<dbReference type="PANTHER" id="PTHR16301:SF25">
    <property type="entry name" value="PROTEIN IMPACT"/>
    <property type="match status" value="1"/>
</dbReference>
<dbReference type="GeneID" id="14877138"/>
<evidence type="ECO:0000256" key="2">
    <source>
        <dbReference type="ARBA" id="ARBA00007665"/>
    </source>
</evidence>
<evidence type="ECO:0000256" key="6">
    <source>
        <dbReference type="ARBA" id="ARBA00023016"/>
    </source>
</evidence>
<evidence type="ECO:0000313" key="9">
    <source>
        <dbReference type="EMBL" id="EGG24694.1"/>
    </source>
</evidence>
<feature type="compositionally biased region" description="Polar residues" evidence="7">
    <location>
        <begin position="155"/>
        <end position="173"/>
    </location>
</feature>
<feature type="domain" description="RWD" evidence="8">
    <location>
        <begin position="17"/>
        <end position="136"/>
    </location>
</feature>
<dbReference type="InterPro" id="IPR023582">
    <property type="entry name" value="Impact"/>
</dbReference>
<dbReference type="EMBL" id="GL883006">
    <property type="protein sequence ID" value="EGG24694.1"/>
    <property type="molecule type" value="Genomic_DNA"/>
</dbReference>
<dbReference type="InterPro" id="IPR036956">
    <property type="entry name" value="Impact_N_sf"/>
</dbReference>
<comment type="subcellular location">
    <subcellularLocation>
        <location evidence="1">Cytoplasm</location>
    </subcellularLocation>
</comment>
<dbReference type="RefSeq" id="XP_004362545.1">
    <property type="nucleotide sequence ID" value="XM_004362488.1"/>
</dbReference>
<evidence type="ECO:0000259" key="8">
    <source>
        <dbReference type="PROSITE" id="PS50908"/>
    </source>
</evidence>
<keyword evidence="10" id="KW-1185">Reference proteome</keyword>
<proteinExistence type="inferred from homology"/>
<dbReference type="Pfam" id="PF01205">
    <property type="entry name" value="Impact_N"/>
    <property type="match status" value="1"/>
</dbReference>
<dbReference type="PROSITE" id="PS50908">
    <property type="entry name" value="RWD"/>
    <property type="match status" value="1"/>
</dbReference>